<gene>
    <name evidence="1" type="ORF">TRAPUB_13470</name>
</gene>
<reference evidence="1 2" key="1">
    <citation type="submission" date="2016-10" db="EMBL/GenBank/DDBJ databases">
        <title>Genome sequence of the basidiomycete white-rot fungus Trametes pubescens.</title>
        <authorList>
            <person name="Makela M.R."/>
            <person name="Granchi Z."/>
            <person name="Peng M."/>
            <person name="De Vries R.P."/>
            <person name="Grigoriev I."/>
            <person name="Riley R."/>
            <person name="Hilden K."/>
        </authorList>
    </citation>
    <scope>NUCLEOTIDE SEQUENCE [LARGE SCALE GENOMIC DNA]</scope>
    <source>
        <strain evidence="1 2">FBCC735</strain>
    </source>
</reference>
<feature type="non-terminal residue" evidence="1">
    <location>
        <position position="426"/>
    </location>
</feature>
<organism evidence="1 2">
    <name type="scientific">Trametes pubescens</name>
    <name type="common">White-rot fungus</name>
    <dbReference type="NCBI Taxonomy" id="154538"/>
    <lineage>
        <taxon>Eukaryota</taxon>
        <taxon>Fungi</taxon>
        <taxon>Dikarya</taxon>
        <taxon>Basidiomycota</taxon>
        <taxon>Agaricomycotina</taxon>
        <taxon>Agaricomycetes</taxon>
        <taxon>Polyporales</taxon>
        <taxon>Polyporaceae</taxon>
        <taxon>Trametes</taxon>
    </lineage>
</organism>
<evidence type="ECO:0000313" key="1">
    <source>
        <dbReference type="EMBL" id="OJT10045.1"/>
    </source>
</evidence>
<dbReference type="OrthoDB" id="2977329at2759"/>
<dbReference type="Proteomes" id="UP000184267">
    <property type="component" value="Unassembled WGS sequence"/>
</dbReference>
<keyword evidence="2" id="KW-1185">Reference proteome</keyword>
<dbReference type="AlphaFoldDB" id="A0A1M2VR24"/>
<evidence type="ECO:0008006" key="3">
    <source>
        <dbReference type="Google" id="ProtNLM"/>
    </source>
</evidence>
<dbReference type="EMBL" id="MNAD01000822">
    <property type="protein sequence ID" value="OJT10045.1"/>
    <property type="molecule type" value="Genomic_DNA"/>
</dbReference>
<protein>
    <recommendedName>
        <fullName evidence="3">F-box domain-containing protein</fullName>
    </recommendedName>
</protein>
<evidence type="ECO:0000313" key="2">
    <source>
        <dbReference type="Proteomes" id="UP000184267"/>
    </source>
</evidence>
<sequence>MDRTLDAISKEFGIRFSEKRKWDRLRGTVSRTWKAAAGITRRPQSTSPPPLPQWRLPLELLEQVVDHLHNEIPTLRSCALVCHALVASARHHLFYRMLITAENFVNAVLLFVKNPHLTCHVCELYFEAGDGTAFGSLQALLEGKEPPKHLRVFALVIAPRLPNVVRLTFKDTSFDQHIVAMFASPFPRLHTLSLFDCWFRCNADLAALVKGHPLIHTMRCGRLCSRFGVSNHDFAEQPGAKVTLHSLKITESDSSSQLTLMPWLVTYVKPETFIYSLYRLSQVVELNRAIAGLATLRHLHVALPRWRKADTRGFIECPEMVAIVPLYPPRVVTLTLDAKLHSLLLVVYILAQLDLHAFSRLATVHIFAHIKAEDVEAVDMNGWAGMDKTLNGLLSLRRVNFVNVCQDTTHVEVGIAAILERLPVLN</sequence>
<name>A0A1M2VR24_TRAPU</name>
<comment type="caution">
    <text evidence="1">The sequence shown here is derived from an EMBL/GenBank/DDBJ whole genome shotgun (WGS) entry which is preliminary data.</text>
</comment>
<dbReference type="InterPro" id="IPR036047">
    <property type="entry name" value="F-box-like_dom_sf"/>
</dbReference>
<dbReference type="SUPFAM" id="SSF81383">
    <property type="entry name" value="F-box domain"/>
    <property type="match status" value="1"/>
</dbReference>
<proteinExistence type="predicted"/>
<accession>A0A1M2VR24</accession>